<evidence type="ECO:0000313" key="2">
    <source>
        <dbReference type="EMBL" id="KAL1262376.1"/>
    </source>
</evidence>
<sequence>MNMKLLTLLTALLALSYANSDVKTAKNFCELLKRLEKLEQHDFNTFETSEPIQIHTPGDIANACECKNLFAEHLKHFLGSIRSAVPRSMYRNIFDNLRTIPHPGVKNEANCNFTTLTGTRFTPSEIKTLIQDNIVFIQNWNSHCNTSNHPCHKNN</sequence>
<keyword evidence="3" id="KW-1185">Reference proteome</keyword>
<gene>
    <name evidence="2" type="ORF">QQF64_007641</name>
</gene>
<comment type="caution">
    <text evidence="2">The sequence shown here is derived from an EMBL/GenBank/DDBJ whole genome shotgun (WGS) entry which is preliminary data.</text>
</comment>
<dbReference type="EMBL" id="JAYMGO010000014">
    <property type="protein sequence ID" value="KAL1262376.1"/>
    <property type="molecule type" value="Genomic_DNA"/>
</dbReference>
<keyword evidence="1" id="KW-0732">Signal</keyword>
<dbReference type="Proteomes" id="UP001558613">
    <property type="component" value="Unassembled WGS sequence"/>
</dbReference>
<evidence type="ECO:0008006" key="4">
    <source>
        <dbReference type="Google" id="ProtNLM"/>
    </source>
</evidence>
<feature type="chain" id="PRO_5047522608" description="Interleukin-4" evidence="1">
    <location>
        <begin position="19"/>
        <end position="155"/>
    </location>
</feature>
<evidence type="ECO:0000313" key="3">
    <source>
        <dbReference type="Proteomes" id="UP001558613"/>
    </source>
</evidence>
<organism evidence="2 3">
    <name type="scientific">Cirrhinus molitorella</name>
    <name type="common">mud carp</name>
    <dbReference type="NCBI Taxonomy" id="172907"/>
    <lineage>
        <taxon>Eukaryota</taxon>
        <taxon>Metazoa</taxon>
        <taxon>Chordata</taxon>
        <taxon>Craniata</taxon>
        <taxon>Vertebrata</taxon>
        <taxon>Euteleostomi</taxon>
        <taxon>Actinopterygii</taxon>
        <taxon>Neopterygii</taxon>
        <taxon>Teleostei</taxon>
        <taxon>Ostariophysi</taxon>
        <taxon>Cypriniformes</taxon>
        <taxon>Cyprinidae</taxon>
        <taxon>Labeoninae</taxon>
        <taxon>Labeonini</taxon>
        <taxon>Cirrhinus</taxon>
    </lineage>
</organism>
<accession>A0ABR3MDI8</accession>
<feature type="signal peptide" evidence="1">
    <location>
        <begin position="1"/>
        <end position="18"/>
    </location>
</feature>
<evidence type="ECO:0000256" key="1">
    <source>
        <dbReference type="SAM" id="SignalP"/>
    </source>
</evidence>
<reference evidence="2 3" key="1">
    <citation type="submission" date="2023-09" db="EMBL/GenBank/DDBJ databases">
        <authorList>
            <person name="Wang M."/>
        </authorList>
    </citation>
    <scope>NUCLEOTIDE SEQUENCE [LARGE SCALE GENOMIC DNA]</scope>
    <source>
        <strain evidence="2">GT-2023</strain>
        <tissue evidence="2">Liver</tissue>
    </source>
</reference>
<proteinExistence type="predicted"/>
<name>A0ABR3MDI8_9TELE</name>
<protein>
    <recommendedName>
        <fullName evidence="4">Interleukin-4</fullName>
    </recommendedName>
</protein>